<evidence type="ECO:0000313" key="1">
    <source>
        <dbReference type="Proteomes" id="UP000095286"/>
    </source>
</evidence>
<proteinExistence type="predicted"/>
<name>A0AC35TZ91_9BILA</name>
<dbReference type="WBParaSite" id="RSKR_0000596800.1">
    <property type="protein sequence ID" value="RSKR_0000596800.1"/>
    <property type="gene ID" value="RSKR_0000596800"/>
</dbReference>
<dbReference type="Proteomes" id="UP000095286">
    <property type="component" value="Unplaced"/>
</dbReference>
<sequence length="478" mass="52605">MDLFDDAENFLLGNTPSNKTPTRAPHTDFGTPINGNCRTPASNFGSRLKVTTPHSISRLATKFKNPIEYVGESYVAPVITDVRTTNLQILGEPPTKQFLMRDGDVNAMLARIGEQNSISALGDETADDRSHNPIAFDVIHGIIVNDPSSSESRLSGNSSYLLTTTGIINLDVSGVDKITIFPGMRVTFKGNYEMGGFKVMEVVEGESLKNAEYSGKHPTEFAVIAASGPFCEKDSSDLSKLYFLIQKAITEKASVLILIGPFVTREQFYDHDTDHETFMLELWKNIYLEIVDSGLNIVVVPNAVSDGAAFPTYPTPAFKFSEKLNDQFKERIKLVTDPATFKINGVEFAVSSPDIVNNLNATIYMKPAMNKDRIGVLCEQLLTQASFYPLFPAADDVPVIDTQAAQELLKIKRIPHVLICPSVLMQSIRCVKDCLFINPGRLVKPGGGSFLVLLFNLKSNEAIPNCVKHVKGDLFQLE</sequence>
<accession>A0AC35TZ91</accession>
<organism evidence="1 2">
    <name type="scientific">Rhabditophanes sp. KR3021</name>
    <dbReference type="NCBI Taxonomy" id="114890"/>
    <lineage>
        <taxon>Eukaryota</taxon>
        <taxon>Metazoa</taxon>
        <taxon>Ecdysozoa</taxon>
        <taxon>Nematoda</taxon>
        <taxon>Chromadorea</taxon>
        <taxon>Rhabditida</taxon>
        <taxon>Tylenchina</taxon>
        <taxon>Panagrolaimomorpha</taxon>
        <taxon>Strongyloidoidea</taxon>
        <taxon>Alloionematidae</taxon>
        <taxon>Rhabditophanes</taxon>
    </lineage>
</organism>
<protein>
    <submittedName>
        <fullName evidence="2">DNA polymerase alpha subunit B</fullName>
    </submittedName>
</protein>
<reference evidence="2" key="1">
    <citation type="submission" date="2016-11" db="UniProtKB">
        <authorList>
            <consortium name="WormBaseParasite"/>
        </authorList>
    </citation>
    <scope>IDENTIFICATION</scope>
    <source>
        <strain evidence="2">KR3021</strain>
    </source>
</reference>
<evidence type="ECO:0000313" key="2">
    <source>
        <dbReference type="WBParaSite" id="RSKR_0000596800.1"/>
    </source>
</evidence>